<dbReference type="InterPro" id="IPR012295">
    <property type="entry name" value="TBP_dom_sf"/>
</dbReference>
<name>A0ABD0R551_CIRMR</name>
<dbReference type="Proteomes" id="UP001529510">
    <property type="component" value="Unassembled WGS sequence"/>
</dbReference>
<dbReference type="Gene3D" id="3.30.310.10">
    <property type="entry name" value="TATA-Binding Protein"/>
    <property type="match status" value="1"/>
</dbReference>
<evidence type="ECO:0000313" key="3">
    <source>
        <dbReference type="Proteomes" id="UP001529510"/>
    </source>
</evidence>
<proteinExistence type="predicted"/>
<comment type="caution">
    <text evidence="2">The sequence shown here is derived from an EMBL/GenBank/DDBJ whole genome shotgun (WGS) entry which is preliminary data.</text>
</comment>
<keyword evidence="3" id="KW-1185">Reference proteome</keyword>
<dbReference type="InterPro" id="IPR009028">
    <property type="entry name" value="Coatomer/calthrin_app_sub_C"/>
</dbReference>
<gene>
    <name evidence="2" type="ORF">M9458_011946</name>
</gene>
<reference evidence="2 3" key="1">
    <citation type="submission" date="2024-05" db="EMBL/GenBank/DDBJ databases">
        <title>Genome sequencing and assembly of Indian major carp, Cirrhinus mrigala (Hamilton, 1822).</title>
        <authorList>
            <person name="Mohindra V."/>
            <person name="Chowdhury L.M."/>
            <person name="Lal K."/>
            <person name="Jena J.K."/>
        </authorList>
    </citation>
    <scope>NUCLEOTIDE SEQUENCE [LARGE SCALE GENOMIC DNA]</scope>
    <source>
        <strain evidence="2">CM1030</strain>
        <tissue evidence="2">Blood</tissue>
    </source>
</reference>
<dbReference type="AlphaFoldDB" id="A0ABD0R551"/>
<feature type="non-terminal residue" evidence="2">
    <location>
        <position position="1"/>
    </location>
</feature>
<feature type="non-terminal residue" evidence="2">
    <location>
        <position position="51"/>
    </location>
</feature>
<dbReference type="SUPFAM" id="SSF55711">
    <property type="entry name" value="Subdomain of clathrin and coatomer appendage domain"/>
    <property type="match status" value="1"/>
</dbReference>
<dbReference type="Pfam" id="PF09066">
    <property type="entry name" value="B2-adapt-app_C"/>
    <property type="match status" value="1"/>
</dbReference>
<organism evidence="2 3">
    <name type="scientific">Cirrhinus mrigala</name>
    <name type="common">Mrigala</name>
    <dbReference type="NCBI Taxonomy" id="683832"/>
    <lineage>
        <taxon>Eukaryota</taxon>
        <taxon>Metazoa</taxon>
        <taxon>Chordata</taxon>
        <taxon>Craniata</taxon>
        <taxon>Vertebrata</taxon>
        <taxon>Euteleostomi</taxon>
        <taxon>Actinopterygii</taxon>
        <taxon>Neopterygii</taxon>
        <taxon>Teleostei</taxon>
        <taxon>Ostariophysi</taxon>
        <taxon>Cypriniformes</taxon>
        <taxon>Cyprinidae</taxon>
        <taxon>Labeoninae</taxon>
        <taxon>Labeonini</taxon>
        <taxon>Cirrhinus</taxon>
    </lineage>
</organism>
<protein>
    <recommendedName>
        <fullName evidence="1">Beta-adaptin appendage C-terminal subdomain domain-containing protein</fullName>
    </recommendedName>
</protein>
<feature type="domain" description="Beta-adaptin appendage C-terminal subdomain" evidence="1">
    <location>
        <begin position="2"/>
        <end position="47"/>
    </location>
</feature>
<evidence type="ECO:0000259" key="1">
    <source>
        <dbReference type="Pfam" id="PF09066"/>
    </source>
</evidence>
<dbReference type="InterPro" id="IPR015151">
    <property type="entry name" value="B-adaptin_app_sub_C"/>
</dbReference>
<evidence type="ECO:0000313" key="2">
    <source>
        <dbReference type="EMBL" id="KAL0193650.1"/>
    </source>
</evidence>
<dbReference type="EMBL" id="JAMKFB020000005">
    <property type="protein sequence ID" value="KAL0193650.1"/>
    <property type="molecule type" value="Genomic_DNA"/>
</dbReference>
<accession>A0ABD0R551</accession>
<sequence>AASNKLQGSNIFTIAKRTVEGQDMLYQSVKLTNGIWVLAEMRIQTGNPNYT</sequence>